<dbReference type="EMBL" id="LS483452">
    <property type="protein sequence ID" value="SQH74778.1"/>
    <property type="molecule type" value="Genomic_DNA"/>
</dbReference>
<organism evidence="2 3">
    <name type="scientific">Shewanella benthica</name>
    <dbReference type="NCBI Taxonomy" id="43661"/>
    <lineage>
        <taxon>Bacteria</taxon>
        <taxon>Pseudomonadati</taxon>
        <taxon>Pseudomonadota</taxon>
        <taxon>Gammaproteobacteria</taxon>
        <taxon>Alteromonadales</taxon>
        <taxon>Shewanellaceae</taxon>
        <taxon>Shewanella</taxon>
    </lineage>
</organism>
<reference evidence="3" key="1">
    <citation type="submission" date="2018-06" db="EMBL/GenBank/DDBJ databases">
        <authorList>
            <person name="Cea G.-C."/>
            <person name="William W."/>
        </authorList>
    </citation>
    <scope>NUCLEOTIDE SEQUENCE [LARGE SCALE GENOMIC DNA]</scope>
    <source>
        <strain evidence="3">DB21MT-2</strain>
    </source>
</reference>
<proteinExistence type="predicted"/>
<keyword evidence="1" id="KW-0472">Membrane</keyword>
<evidence type="ECO:0000313" key="3">
    <source>
        <dbReference type="Proteomes" id="UP000250123"/>
    </source>
</evidence>
<keyword evidence="1" id="KW-1133">Transmembrane helix</keyword>
<gene>
    <name evidence="2" type="ORF">SHEWBE_0801</name>
</gene>
<protein>
    <submittedName>
        <fullName evidence="2">Uncharacterized protein</fullName>
    </submittedName>
</protein>
<keyword evidence="1" id="KW-0812">Transmembrane</keyword>
<dbReference type="KEGG" id="sbk:SHEWBE_0801"/>
<accession>A0A330LYX4</accession>
<dbReference type="Proteomes" id="UP000250123">
    <property type="component" value="Chromosome SHEWBE"/>
</dbReference>
<feature type="transmembrane region" description="Helical" evidence="1">
    <location>
        <begin position="6"/>
        <end position="26"/>
    </location>
</feature>
<dbReference type="AlphaFoldDB" id="A0A330LYX4"/>
<evidence type="ECO:0000256" key="1">
    <source>
        <dbReference type="SAM" id="Phobius"/>
    </source>
</evidence>
<sequence length="39" mass="4442">MLAFTLGSSILYALIMILVVAPILCWQKNHLSRKQELQV</sequence>
<evidence type="ECO:0000313" key="2">
    <source>
        <dbReference type="EMBL" id="SQH74778.1"/>
    </source>
</evidence>
<name>A0A330LYX4_9GAMM</name>